<comment type="caution">
    <text evidence="1">The sequence shown here is derived from an EMBL/GenBank/DDBJ whole genome shotgun (WGS) entry which is preliminary data.</text>
</comment>
<organism evidence="1 2">
    <name type="scientific">Helicobacter saguini</name>
    <dbReference type="NCBI Taxonomy" id="1548018"/>
    <lineage>
        <taxon>Bacteria</taxon>
        <taxon>Pseudomonadati</taxon>
        <taxon>Campylobacterota</taxon>
        <taxon>Epsilonproteobacteria</taxon>
        <taxon>Campylobacterales</taxon>
        <taxon>Helicobacteraceae</taxon>
        <taxon>Helicobacter</taxon>
    </lineage>
</organism>
<dbReference type="AlphaFoldDB" id="A0A4U8T1I7"/>
<evidence type="ECO:0000313" key="2">
    <source>
        <dbReference type="Proteomes" id="UP000029714"/>
    </source>
</evidence>
<accession>A0A4U8T1I7</accession>
<protein>
    <submittedName>
        <fullName evidence="1">Uncharacterized protein</fullName>
    </submittedName>
</protein>
<dbReference type="EMBL" id="JRMP02000015">
    <property type="protein sequence ID" value="TLD93261.1"/>
    <property type="molecule type" value="Genomic_DNA"/>
</dbReference>
<reference evidence="1 2" key="1">
    <citation type="journal article" date="2014" name="Genome Announc.">
        <title>Draft genome sequences of eight enterohepatic helicobacter species isolated from both laboratory and wild rodents.</title>
        <authorList>
            <person name="Sheh A."/>
            <person name="Shen Z."/>
            <person name="Fox J.G."/>
        </authorList>
    </citation>
    <scope>NUCLEOTIDE SEQUENCE [LARGE SCALE GENOMIC DNA]</scope>
    <source>
        <strain evidence="1 2">MIT 97-6194</strain>
    </source>
</reference>
<sequence length="70" mass="8006">MGFFGGWKFMGYEFRLVYGNEKDKLQDFIDKYWKHNHILASSVELLDFQHLDSINVLEAPLSPANRGGGG</sequence>
<keyword evidence="2" id="KW-1185">Reference proteome</keyword>
<name>A0A4U8T1I7_9HELI</name>
<evidence type="ECO:0000313" key="1">
    <source>
        <dbReference type="EMBL" id="TLD93261.1"/>
    </source>
</evidence>
<dbReference type="OrthoDB" id="5570877at2"/>
<dbReference type="RefSeq" id="WP_138127319.1">
    <property type="nucleotide sequence ID" value="NZ_JRMP02000015.1"/>
</dbReference>
<proteinExistence type="predicted"/>
<dbReference type="STRING" id="1548018.LS64_09430"/>
<gene>
    <name evidence="1" type="ORF">LS64_009110</name>
</gene>
<reference evidence="1 2" key="2">
    <citation type="journal article" date="2016" name="Infect. Immun.">
        <title>Helicobacter saguini, a Novel Helicobacter Isolated from Cotton-Top Tamarins with Ulcerative Colitis, Has Proinflammatory Properties and Induces Typhlocolitis and Dysplasia in Gnotobiotic IL-10-/- Mice.</title>
        <authorList>
            <person name="Shen Z."/>
            <person name="Mannion A."/>
            <person name="Whary M.T."/>
            <person name="Muthupalani S."/>
            <person name="Sheh A."/>
            <person name="Feng Y."/>
            <person name="Gong G."/>
            <person name="Vandamme P."/>
            <person name="Holcombe H.R."/>
            <person name="Paster B.J."/>
            <person name="Fox J.G."/>
        </authorList>
    </citation>
    <scope>NUCLEOTIDE SEQUENCE [LARGE SCALE GENOMIC DNA]</scope>
    <source>
        <strain evidence="1 2">MIT 97-6194</strain>
    </source>
</reference>
<dbReference type="Proteomes" id="UP000029714">
    <property type="component" value="Unassembled WGS sequence"/>
</dbReference>